<sequence>MRHYDVPIEASSAARLTLCVKVMHALTGNDVSHEGERTAYEVRGIRQTRFAAFEAFAFSAFSPSGDGEVTFLSFLNRDSLFVRD</sequence>
<accession>A0ABN7B339</accession>
<gene>
    <name evidence="1" type="ORF">NTJ_11494</name>
</gene>
<reference evidence="1 2" key="1">
    <citation type="submission" date="2023-09" db="EMBL/GenBank/DDBJ databases">
        <title>Nesidiocoris tenuis whole genome shotgun sequence.</title>
        <authorList>
            <person name="Shibata T."/>
            <person name="Shimoda M."/>
            <person name="Kobayashi T."/>
            <person name="Uehara T."/>
        </authorList>
    </citation>
    <scope>NUCLEOTIDE SEQUENCE [LARGE SCALE GENOMIC DNA]</scope>
    <source>
        <strain evidence="1 2">Japan</strain>
    </source>
</reference>
<dbReference type="EMBL" id="AP028917">
    <property type="protein sequence ID" value="BES98678.1"/>
    <property type="molecule type" value="Genomic_DNA"/>
</dbReference>
<evidence type="ECO:0000313" key="2">
    <source>
        <dbReference type="Proteomes" id="UP001307889"/>
    </source>
</evidence>
<protein>
    <submittedName>
        <fullName evidence="1">Uncharacterized protein</fullName>
    </submittedName>
</protein>
<organism evidence="1 2">
    <name type="scientific">Nesidiocoris tenuis</name>
    <dbReference type="NCBI Taxonomy" id="355587"/>
    <lineage>
        <taxon>Eukaryota</taxon>
        <taxon>Metazoa</taxon>
        <taxon>Ecdysozoa</taxon>
        <taxon>Arthropoda</taxon>
        <taxon>Hexapoda</taxon>
        <taxon>Insecta</taxon>
        <taxon>Pterygota</taxon>
        <taxon>Neoptera</taxon>
        <taxon>Paraneoptera</taxon>
        <taxon>Hemiptera</taxon>
        <taxon>Heteroptera</taxon>
        <taxon>Panheteroptera</taxon>
        <taxon>Cimicomorpha</taxon>
        <taxon>Miridae</taxon>
        <taxon>Dicyphina</taxon>
        <taxon>Nesidiocoris</taxon>
    </lineage>
</organism>
<dbReference type="Proteomes" id="UP001307889">
    <property type="component" value="Chromosome 9"/>
</dbReference>
<proteinExistence type="predicted"/>
<evidence type="ECO:0000313" key="1">
    <source>
        <dbReference type="EMBL" id="BES98678.1"/>
    </source>
</evidence>
<keyword evidence="2" id="KW-1185">Reference proteome</keyword>
<name>A0ABN7B339_9HEMI</name>